<dbReference type="InterPro" id="IPR001283">
    <property type="entry name" value="CRISP-related"/>
</dbReference>
<dbReference type="SUPFAM" id="SSF55797">
    <property type="entry name" value="PR-1-like"/>
    <property type="match status" value="1"/>
</dbReference>
<gene>
    <name evidence="3" type="ORF">CYNAS_LOCUS16393</name>
</gene>
<evidence type="ECO:0000313" key="3">
    <source>
        <dbReference type="EMBL" id="CAJ0604410.1"/>
    </source>
</evidence>
<dbReference type="InterPro" id="IPR035940">
    <property type="entry name" value="CAP_sf"/>
</dbReference>
<dbReference type="SMART" id="SM00198">
    <property type="entry name" value="SCP"/>
    <property type="match status" value="1"/>
</dbReference>
<dbReference type="InterPro" id="IPR014044">
    <property type="entry name" value="CAP_dom"/>
</dbReference>
<dbReference type="PRINTS" id="PR00837">
    <property type="entry name" value="V5TPXLIKE"/>
</dbReference>
<dbReference type="CDD" id="cd05380">
    <property type="entry name" value="CAP_euk"/>
    <property type="match status" value="1"/>
</dbReference>
<feature type="compositionally biased region" description="Low complexity" evidence="1">
    <location>
        <begin position="47"/>
        <end position="90"/>
    </location>
</feature>
<dbReference type="Proteomes" id="UP001176961">
    <property type="component" value="Unassembled WGS sequence"/>
</dbReference>
<comment type="caution">
    <text evidence="3">The sequence shown here is derived from an EMBL/GenBank/DDBJ whole genome shotgun (WGS) entry which is preliminary data.</text>
</comment>
<accession>A0AA36H620</accession>
<dbReference type="PANTHER" id="PTHR10334">
    <property type="entry name" value="CYSTEINE-RICH SECRETORY PROTEIN-RELATED"/>
    <property type="match status" value="1"/>
</dbReference>
<feature type="region of interest" description="Disordered" evidence="1">
    <location>
        <begin position="47"/>
        <end position="100"/>
    </location>
</feature>
<proteinExistence type="predicted"/>
<name>A0AA36H620_CYLNA</name>
<evidence type="ECO:0000259" key="2">
    <source>
        <dbReference type="SMART" id="SM00198"/>
    </source>
</evidence>
<evidence type="ECO:0000256" key="1">
    <source>
        <dbReference type="SAM" id="MobiDB-lite"/>
    </source>
</evidence>
<dbReference type="Gene3D" id="3.40.33.10">
    <property type="entry name" value="CAP"/>
    <property type="match status" value="1"/>
</dbReference>
<dbReference type="EMBL" id="CATQJL010000305">
    <property type="protein sequence ID" value="CAJ0604410.1"/>
    <property type="molecule type" value="Genomic_DNA"/>
</dbReference>
<dbReference type="AlphaFoldDB" id="A0AA36H620"/>
<feature type="domain" description="SCP" evidence="2">
    <location>
        <begin position="106"/>
        <end position="265"/>
    </location>
</feature>
<sequence>MAMAIIIRLVLLILLENVCAQTESSSSSTSTATTVTSTISPISTTITTLSSPASSTSAITSSSSLSPTTSIAASSTSTSRAPTTTPPFTTKAWPRPNCGNPRLTNTQRGIFLDMHNNFRSSLAKGVTEASAGWGIAPPAAIMYRMKYDCDAESYAQQIVSTCKKTPTPAYALGGHKQNLHVLNTVQTTPEGAIQNTMVTWWSELAKYGFRSNMLFFPSEHNRGSRSVLNWSKMAWWNNRRVGCAVQHCGTYYLSCMYSPGGNYDHAHVYLIGAVCSDCPSLSCDSQKLCR</sequence>
<dbReference type="Pfam" id="PF00188">
    <property type="entry name" value="CAP"/>
    <property type="match status" value="1"/>
</dbReference>
<evidence type="ECO:0000313" key="4">
    <source>
        <dbReference type="Proteomes" id="UP001176961"/>
    </source>
</evidence>
<protein>
    <recommendedName>
        <fullName evidence="2">SCP domain-containing protein</fullName>
    </recommendedName>
</protein>
<reference evidence="3" key="1">
    <citation type="submission" date="2023-07" db="EMBL/GenBank/DDBJ databases">
        <authorList>
            <consortium name="CYATHOMIX"/>
        </authorList>
    </citation>
    <scope>NUCLEOTIDE SEQUENCE</scope>
    <source>
        <strain evidence="3">N/A</strain>
    </source>
</reference>
<keyword evidence="4" id="KW-1185">Reference proteome</keyword>
<organism evidence="3 4">
    <name type="scientific">Cylicocyclus nassatus</name>
    <name type="common">Nematode worm</name>
    <dbReference type="NCBI Taxonomy" id="53992"/>
    <lineage>
        <taxon>Eukaryota</taxon>
        <taxon>Metazoa</taxon>
        <taxon>Ecdysozoa</taxon>
        <taxon>Nematoda</taxon>
        <taxon>Chromadorea</taxon>
        <taxon>Rhabditida</taxon>
        <taxon>Rhabditina</taxon>
        <taxon>Rhabditomorpha</taxon>
        <taxon>Strongyloidea</taxon>
        <taxon>Strongylidae</taxon>
        <taxon>Cylicocyclus</taxon>
    </lineage>
</organism>